<comment type="caution">
    <text evidence="3">The sequence shown here is derived from an EMBL/GenBank/DDBJ whole genome shotgun (WGS) entry which is preliminary data.</text>
</comment>
<dbReference type="InterPro" id="IPR050571">
    <property type="entry name" value="Class-IV_PLP-Dep_Aminotrnsfr"/>
</dbReference>
<dbReference type="GO" id="GO:0009082">
    <property type="term" value="P:branched-chain amino acid biosynthetic process"/>
    <property type="evidence" value="ECO:0007669"/>
    <property type="project" value="UniProtKB-KW"/>
</dbReference>
<evidence type="ECO:0000313" key="3">
    <source>
        <dbReference type="EMBL" id="MBP5855756.1"/>
    </source>
</evidence>
<dbReference type="Gene3D" id="3.40.50.300">
    <property type="entry name" value="P-loop containing nucleotide triphosphate hydrolases"/>
    <property type="match status" value="1"/>
</dbReference>
<dbReference type="RefSeq" id="WP_210680330.1">
    <property type="nucleotide sequence ID" value="NZ_JAGMWN010000001.1"/>
</dbReference>
<sequence length="254" mass="27734">MSATKMASTGERPVRIAMWSGPRNISTAMMRGFENRADCAVSDEPFYSAYLIRTGIDHPMREAVIESQPSDYARVVETLTGTPPGGAAIWYQKHMCQHILDGDPLDWIAGVRNAFLIRDPRAVVASFVKERGMPAAFELGFQRQVEIFDRARTATGGVPPVIDAADVLADPPGALRALCAALGIPFDPAMLSWPSGPRESDGVWAPVWYKAVEASTGFGTANPAPRRLPDALEAIAEQCRPAYERLAMHRLHMV</sequence>
<keyword evidence="4" id="KW-1185">Reference proteome</keyword>
<evidence type="ECO:0000313" key="4">
    <source>
        <dbReference type="Proteomes" id="UP000672602"/>
    </source>
</evidence>
<dbReference type="PANTHER" id="PTHR42743:SF11">
    <property type="entry name" value="AMINODEOXYCHORISMATE LYASE"/>
    <property type="match status" value="1"/>
</dbReference>
<reference evidence="3" key="1">
    <citation type="submission" date="2021-04" db="EMBL/GenBank/DDBJ databases">
        <authorList>
            <person name="Zhang D.-C."/>
        </authorList>
    </citation>
    <scope>NUCLEOTIDE SEQUENCE</scope>
    <source>
        <strain evidence="3">CGMCC 1.15697</strain>
    </source>
</reference>
<evidence type="ECO:0000256" key="2">
    <source>
        <dbReference type="ARBA" id="ARBA00023304"/>
    </source>
</evidence>
<accession>A0A8J7SKU5</accession>
<keyword evidence="2" id="KW-0028">Amino-acid biosynthesis</keyword>
<protein>
    <recommendedName>
        <fullName evidence="5">Sulfotransferase family protein</fullName>
    </recommendedName>
</protein>
<name>A0A8J7SKU5_9PROT</name>
<dbReference type="PANTHER" id="PTHR42743">
    <property type="entry name" value="AMINO-ACID AMINOTRANSFERASE"/>
    <property type="match status" value="1"/>
</dbReference>
<evidence type="ECO:0008006" key="5">
    <source>
        <dbReference type="Google" id="ProtNLM"/>
    </source>
</evidence>
<dbReference type="InterPro" id="IPR027417">
    <property type="entry name" value="P-loop_NTPase"/>
</dbReference>
<dbReference type="EMBL" id="JAGMWN010000001">
    <property type="protein sequence ID" value="MBP5855756.1"/>
    <property type="molecule type" value="Genomic_DNA"/>
</dbReference>
<comment type="similarity">
    <text evidence="1">Belongs to the class-IV pyridoxal-phosphate-dependent aminotransferase family.</text>
</comment>
<gene>
    <name evidence="3" type="ORF">KAJ83_01955</name>
</gene>
<organism evidence="3 4">
    <name type="scientific">Marivibrio halodurans</name>
    <dbReference type="NCBI Taxonomy" id="2039722"/>
    <lineage>
        <taxon>Bacteria</taxon>
        <taxon>Pseudomonadati</taxon>
        <taxon>Pseudomonadota</taxon>
        <taxon>Alphaproteobacteria</taxon>
        <taxon>Rhodospirillales</taxon>
        <taxon>Rhodospirillaceae</taxon>
        <taxon>Marivibrio</taxon>
    </lineage>
</organism>
<evidence type="ECO:0000256" key="1">
    <source>
        <dbReference type="ARBA" id="ARBA00009320"/>
    </source>
</evidence>
<dbReference type="Pfam" id="PF19798">
    <property type="entry name" value="Sulfotransfer_5"/>
    <property type="match status" value="1"/>
</dbReference>
<dbReference type="Proteomes" id="UP000672602">
    <property type="component" value="Unassembled WGS sequence"/>
</dbReference>
<proteinExistence type="inferred from homology"/>
<keyword evidence="2" id="KW-0100">Branched-chain amino acid biosynthesis</keyword>
<dbReference type="AlphaFoldDB" id="A0A8J7SKU5"/>
<dbReference type="SUPFAM" id="SSF52540">
    <property type="entry name" value="P-loop containing nucleoside triphosphate hydrolases"/>
    <property type="match status" value="1"/>
</dbReference>